<dbReference type="InterPro" id="IPR008220">
    <property type="entry name" value="HAT_MetX-like"/>
</dbReference>
<keyword evidence="4" id="KW-1185">Reference proteome</keyword>
<dbReference type="PANTHER" id="PTHR32268:SF16">
    <property type="entry name" value="SERINE O-SUCCINYLTRANSFERASE"/>
    <property type="match status" value="1"/>
</dbReference>
<dbReference type="GO" id="GO:0006535">
    <property type="term" value="P:cysteine biosynthetic process from serine"/>
    <property type="evidence" value="ECO:0007669"/>
    <property type="project" value="TreeGrafter"/>
</dbReference>
<dbReference type="HAMAP" id="MF_00296">
    <property type="entry name" value="MetX_acyltransf"/>
    <property type="match status" value="1"/>
</dbReference>
<dbReference type="InterPro" id="IPR029058">
    <property type="entry name" value="AB_hydrolase_fold"/>
</dbReference>
<dbReference type="EMBL" id="JAAPAO010000614">
    <property type="protein sequence ID" value="KAF4656171.1"/>
    <property type="molecule type" value="Genomic_DNA"/>
</dbReference>
<gene>
    <name evidence="3" type="ORF">FOL47_009114</name>
</gene>
<dbReference type="GO" id="GO:0004414">
    <property type="term" value="F:homoserine O-acetyltransferase activity"/>
    <property type="evidence" value="ECO:0007669"/>
    <property type="project" value="TreeGrafter"/>
</dbReference>
<proteinExistence type="inferred from homology"/>
<dbReference type="AlphaFoldDB" id="A0A7J6LAF1"/>
<dbReference type="SUPFAM" id="SSF53474">
    <property type="entry name" value="alpha/beta-Hydrolases"/>
    <property type="match status" value="2"/>
</dbReference>
<dbReference type="GO" id="GO:0009092">
    <property type="term" value="P:homoserine metabolic process"/>
    <property type="evidence" value="ECO:0007669"/>
    <property type="project" value="TreeGrafter"/>
</dbReference>
<dbReference type="GO" id="GO:0009001">
    <property type="term" value="F:serine O-acetyltransferase activity"/>
    <property type="evidence" value="ECO:0007669"/>
    <property type="project" value="TreeGrafter"/>
</dbReference>
<accession>A0A7J6LAF1</accession>
<reference evidence="3 4" key="1">
    <citation type="submission" date="2020-04" db="EMBL/GenBank/DDBJ databases">
        <title>Perkinsus chesapeaki whole genome sequence.</title>
        <authorList>
            <person name="Bogema D.R."/>
        </authorList>
    </citation>
    <scope>NUCLEOTIDE SEQUENCE [LARGE SCALE GENOMIC DNA]</scope>
    <source>
        <strain evidence="3">ATCC PRA-425</strain>
    </source>
</reference>
<evidence type="ECO:0000256" key="1">
    <source>
        <dbReference type="ARBA" id="ARBA00006886"/>
    </source>
</evidence>
<dbReference type="Gene3D" id="3.40.50.1820">
    <property type="entry name" value="alpha/beta hydrolase"/>
    <property type="match status" value="2"/>
</dbReference>
<name>A0A7J6LAF1_PERCH</name>
<feature type="domain" description="AB hydrolase-1" evidence="2">
    <location>
        <begin position="468"/>
        <end position="660"/>
    </location>
</feature>
<organism evidence="3 4">
    <name type="scientific">Perkinsus chesapeaki</name>
    <name type="common">Clam parasite</name>
    <name type="synonym">Perkinsus andrewsi</name>
    <dbReference type="NCBI Taxonomy" id="330153"/>
    <lineage>
        <taxon>Eukaryota</taxon>
        <taxon>Sar</taxon>
        <taxon>Alveolata</taxon>
        <taxon>Perkinsozoa</taxon>
        <taxon>Perkinsea</taxon>
        <taxon>Perkinsida</taxon>
        <taxon>Perkinsidae</taxon>
        <taxon>Perkinsus</taxon>
    </lineage>
</organism>
<dbReference type="PANTHER" id="PTHR32268">
    <property type="entry name" value="HOMOSERINE O-ACETYLTRANSFERASE"/>
    <property type="match status" value="1"/>
</dbReference>
<evidence type="ECO:0000313" key="3">
    <source>
        <dbReference type="EMBL" id="KAF4656171.1"/>
    </source>
</evidence>
<comment type="similarity">
    <text evidence="1">Belongs to the AB hydrolase superfamily. MetX family.</text>
</comment>
<evidence type="ECO:0000259" key="2">
    <source>
        <dbReference type="Pfam" id="PF00561"/>
    </source>
</evidence>
<protein>
    <recommendedName>
        <fullName evidence="2">AB hydrolase-1 domain-containing protein</fullName>
    </recommendedName>
</protein>
<dbReference type="InterPro" id="IPR000073">
    <property type="entry name" value="AB_hydrolase_1"/>
</dbReference>
<dbReference type="GO" id="GO:0005739">
    <property type="term" value="C:mitochondrion"/>
    <property type="evidence" value="ECO:0007669"/>
    <property type="project" value="TreeGrafter"/>
</dbReference>
<sequence>MGASRHARPLKAVIAVRVEPFHGQKSSAACVDPIIGVTCSILDSAIPRLRASRAIYGDENVGPRSSHHGESTAKRLARGGAVVSMMAIGSVLGYKLRRAIPQFVGKAAEIGRQLMAPGVGSCVDLKTSHSSCCRCNSIDGITAFHCCPVCEALLCSRCLLALEVHHGSDKLACPVCGDATTARLSMTRHAAILKAAEGAQRAWSMVSAASKGIAVDVRKAWSGLFGHGNVEGATAAASLPPGRISVNVMGVLVGTRSPTSSLRSVLLTRTFTASSAAKHPQVKSGGDDATGPEVAYQDAAHFAGYKVQAVVGTASIPAEGWWESFIGPGHALDTDKYFIICTNVLGSCFGSTGPSSMNPDTGRPYGGDFPVITIFDMLYEDDTLEPQSLSHMIDVPERDLRENLRSSNPLSDSTLIIYISKKALEKTGSFFLYGTGSVDRNTAVRADLLRLAVLVYGLGSSEARTNKLHSSVGSSMGGMQTLALCTQYPGIAERAVVISSCASSSPHSIALRHAQRQALVSDPNWQGGNYYDTEHFPEKGLRLAREIATMTYRSGPEWDSRFGREKSSAASKVEKRRLMLDDPVFSIEDYIRHQGKKWIGKYDPNSLLYLSKAMDMFTVAPEGGTLAEGLRPMVDVPTLVIGVKSDILFPVWQQRVLADALKEAGNEDVIYYELNAIFGHDTFLVDKTNVAPAVKGHLEFH</sequence>
<dbReference type="Proteomes" id="UP000591131">
    <property type="component" value="Unassembled WGS sequence"/>
</dbReference>
<comment type="caution">
    <text evidence="3">The sequence shown here is derived from an EMBL/GenBank/DDBJ whole genome shotgun (WGS) entry which is preliminary data.</text>
</comment>
<dbReference type="Pfam" id="PF00561">
    <property type="entry name" value="Abhydrolase_1"/>
    <property type="match status" value="1"/>
</dbReference>
<evidence type="ECO:0000313" key="4">
    <source>
        <dbReference type="Proteomes" id="UP000591131"/>
    </source>
</evidence>
<dbReference type="OrthoDB" id="444135at2759"/>
<dbReference type="GO" id="GO:0009086">
    <property type="term" value="P:methionine biosynthetic process"/>
    <property type="evidence" value="ECO:0007669"/>
    <property type="project" value="TreeGrafter"/>
</dbReference>